<evidence type="ECO:0000259" key="8">
    <source>
        <dbReference type="Pfam" id="PF02687"/>
    </source>
</evidence>
<evidence type="ECO:0000256" key="6">
    <source>
        <dbReference type="ARBA" id="ARBA00038076"/>
    </source>
</evidence>
<keyword evidence="10" id="KW-0547">Nucleotide-binding</keyword>
<comment type="subcellular location">
    <subcellularLocation>
        <location evidence="1">Cell membrane</location>
        <topology evidence="1">Multi-pass membrane protein</topology>
    </subcellularLocation>
</comment>
<feature type="transmembrane region" description="Helical" evidence="7">
    <location>
        <begin position="337"/>
        <end position="359"/>
    </location>
</feature>
<dbReference type="AlphaFoldDB" id="L0E0I5"/>
<feature type="domain" description="ABC3 transporter permease C-terminal" evidence="8">
    <location>
        <begin position="288"/>
        <end position="401"/>
    </location>
</feature>
<feature type="domain" description="MacB-like periplasmic core" evidence="9">
    <location>
        <begin position="24"/>
        <end position="246"/>
    </location>
</feature>
<keyword evidence="5 7" id="KW-0472">Membrane</keyword>
<dbReference type="GO" id="GO:0022857">
    <property type="term" value="F:transmembrane transporter activity"/>
    <property type="evidence" value="ECO:0007669"/>
    <property type="project" value="TreeGrafter"/>
</dbReference>
<feature type="transmembrane region" description="Helical" evidence="7">
    <location>
        <begin position="371"/>
        <end position="393"/>
    </location>
</feature>
<evidence type="ECO:0000256" key="7">
    <source>
        <dbReference type="SAM" id="Phobius"/>
    </source>
</evidence>
<dbReference type="STRING" id="1255043.TVNIR_2508"/>
<dbReference type="KEGG" id="tni:TVNIR_2508"/>
<name>L0E0I5_THIND</name>
<dbReference type="Pfam" id="PF12704">
    <property type="entry name" value="MacB_PCD"/>
    <property type="match status" value="1"/>
</dbReference>
<dbReference type="InterPro" id="IPR025857">
    <property type="entry name" value="MacB_PCD"/>
</dbReference>
<dbReference type="PATRIC" id="fig|1255043.3.peg.2531"/>
<evidence type="ECO:0000313" key="11">
    <source>
        <dbReference type="Proteomes" id="UP000010809"/>
    </source>
</evidence>
<evidence type="ECO:0000256" key="4">
    <source>
        <dbReference type="ARBA" id="ARBA00022989"/>
    </source>
</evidence>
<keyword evidence="3 7" id="KW-0812">Transmembrane</keyword>
<evidence type="ECO:0000256" key="1">
    <source>
        <dbReference type="ARBA" id="ARBA00004651"/>
    </source>
</evidence>
<evidence type="ECO:0000256" key="3">
    <source>
        <dbReference type="ARBA" id="ARBA00022692"/>
    </source>
</evidence>
<dbReference type="InterPro" id="IPR003838">
    <property type="entry name" value="ABC3_permease_C"/>
</dbReference>
<protein>
    <submittedName>
        <fullName evidence="10">Macrolide export ATP-binding/permease protein MacB</fullName>
    </submittedName>
</protein>
<feature type="transmembrane region" description="Helical" evidence="7">
    <location>
        <begin position="26"/>
        <end position="48"/>
    </location>
</feature>
<organism evidence="10 11">
    <name type="scientific">Thioalkalivibrio nitratireducens (strain DSM 14787 / UNIQEM 213 / ALEN2)</name>
    <dbReference type="NCBI Taxonomy" id="1255043"/>
    <lineage>
        <taxon>Bacteria</taxon>
        <taxon>Pseudomonadati</taxon>
        <taxon>Pseudomonadota</taxon>
        <taxon>Gammaproteobacteria</taxon>
        <taxon>Chromatiales</taxon>
        <taxon>Ectothiorhodospiraceae</taxon>
        <taxon>Thioalkalivibrio</taxon>
    </lineage>
</organism>
<dbReference type="Proteomes" id="UP000010809">
    <property type="component" value="Chromosome"/>
</dbReference>
<dbReference type="GO" id="GO:0005524">
    <property type="term" value="F:ATP binding"/>
    <property type="evidence" value="ECO:0007669"/>
    <property type="project" value="UniProtKB-KW"/>
</dbReference>
<evidence type="ECO:0000259" key="9">
    <source>
        <dbReference type="Pfam" id="PF12704"/>
    </source>
</evidence>
<feature type="transmembrane region" description="Helical" evidence="7">
    <location>
        <begin position="284"/>
        <end position="309"/>
    </location>
</feature>
<reference evidence="10" key="1">
    <citation type="submission" date="2015-12" db="EMBL/GenBank/DDBJ databases">
        <authorList>
            <person name="Tikhonova T.V."/>
            <person name="Pavlov A.R."/>
            <person name="Beletsky A.V."/>
            <person name="Mardanov A.V."/>
            <person name="Sorokin D.Y."/>
            <person name="Ravin N.V."/>
            <person name="Popov V.O."/>
        </authorList>
    </citation>
    <scope>NUCLEOTIDE SEQUENCE</scope>
    <source>
        <strain evidence="10">DSM 14787</strain>
    </source>
</reference>
<sequence length="408" mass="42915">MSGSGIPAVLTDAMALLREHKTRSGLTILGIAVGVWAVVTLLAIGFGARAYIEGQVAVLGSDLLIVTPGNVQDPTSFFNPLIAESLTVRDAERLRNSIPGVLRVAPVSQLQGEVRYGDRRAVASLVGTTPDYLGLRDLRVDIGRPLTAADERAGAPVAVLGAELAERLFGNRPAVGQTVRFQGQSVEVVGVLSRRDDAALGQGQDSDLFAPVSFVQRSIAGVRHVQYLMVQPVSREAKDEVALAIELYLLTKNTALSHGGPIYTVTDMGQIASLAGRLTAAMTWTLASIAAVSLVVGGIGVMNVMLASVSERVGEIGIRRAVGANAGQIRIQFIGEAALLTLLGGFLGMLFAAGSIVLLNQMLPWQGQMESGVVLLVLLFSAAIGGFFGYYPAHKAASLSPMEALRYD</sequence>
<keyword evidence="10" id="KW-0067">ATP-binding</keyword>
<dbReference type="OrthoDB" id="9770036at2"/>
<keyword evidence="2" id="KW-1003">Cell membrane</keyword>
<comment type="similarity">
    <text evidence="6">Belongs to the ABC-4 integral membrane protein family.</text>
</comment>
<evidence type="ECO:0000256" key="5">
    <source>
        <dbReference type="ARBA" id="ARBA00023136"/>
    </source>
</evidence>
<dbReference type="PANTHER" id="PTHR30572:SF4">
    <property type="entry name" value="ABC TRANSPORTER PERMEASE YTRF"/>
    <property type="match status" value="1"/>
</dbReference>
<accession>L0E0I5</accession>
<keyword evidence="11" id="KW-1185">Reference proteome</keyword>
<dbReference type="Pfam" id="PF02687">
    <property type="entry name" value="FtsX"/>
    <property type="match status" value="1"/>
</dbReference>
<dbReference type="RefSeq" id="WP_015259267.1">
    <property type="nucleotide sequence ID" value="NC_019902.2"/>
</dbReference>
<gene>
    <name evidence="10" type="ordered locus">TVNIR_2508</name>
</gene>
<dbReference type="EMBL" id="CP003989">
    <property type="protein sequence ID" value="AGA34151.1"/>
    <property type="molecule type" value="Genomic_DNA"/>
</dbReference>
<proteinExistence type="inferred from homology"/>
<evidence type="ECO:0000256" key="2">
    <source>
        <dbReference type="ARBA" id="ARBA00022475"/>
    </source>
</evidence>
<dbReference type="InterPro" id="IPR050250">
    <property type="entry name" value="Macrolide_Exporter_MacB"/>
</dbReference>
<dbReference type="HOGENOM" id="CLU_000604_8_0_6"/>
<keyword evidence="4 7" id="KW-1133">Transmembrane helix</keyword>
<dbReference type="PANTHER" id="PTHR30572">
    <property type="entry name" value="MEMBRANE COMPONENT OF TRANSPORTER-RELATED"/>
    <property type="match status" value="1"/>
</dbReference>
<dbReference type="eggNOG" id="COG0577">
    <property type="taxonomic scope" value="Bacteria"/>
</dbReference>
<dbReference type="GO" id="GO:0005886">
    <property type="term" value="C:plasma membrane"/>
    <property type="evidence" value="ECO:0007669"/>
    <property type="project" value="UniProtKB-SubCell"/>
</dbReference>
<evidence type="ECO:0000313" key="10">
    <source>
        <dbReference type="EMBL" id="AGA34151.1"/>
    </source>
</evidence>